<gene>
    <name evidence="10" type="ORF">A2720_01230</name>
</gene>
<dbReference type="InterPro" id="IPR025877">
    <property type="entry name" value="MobA-like_NTP_Trfase"/>
</dbReference>
<dbReference type="InterPro" id="IPR050065">
    <property type="entry name" value="GlmU-like"/>
</dbReference>
<evidence type="ECO:0000256" key="1">
    <source>
        <dbReference type="ARBA" id="ARBA00007707"/>
    </source>
</evidence>
<evidence type="ECO:0000256" key="6">
    <source>
        <dbReference type="ARBA" id="ARBA00048247"/>
    </source>
</evidence>
<comment type="function">
    <text evidence="8">Catalyzes the last two sequential reactions in the de novo biosynthetic pathway for UDP-N-acetylglucosamine (UDP-GlcNAc). The C-terminal domain catalyzes the transfer of acetyl group from acetyl coenzyme A to glucosamine-1-phosphate (GlcN-1-P) to produce N-acetylglucosamine-1-phosphate (GlcNAc-1-P), which is converted into UDP-GlcNAc by the transfer of uridine 5-monophosphate (from uridine 5-triphosphate), a reaction catalyzed by the N-terminal domain.</text>
</comment>
<reference evidence="10 11" key="1">
    <citation type="journal article" date="2016" name="Nat. Commun.">
        <title>Thousands of microbial genomes shed light on interconnected biogeochemical processes in an aquifer system.</title>
        <authorList>
            <person name="Anantharaman K."/>
            <person name="Brown C.T."/>
            <person name="Hug L.A."/>
            <person name="Sharon I."/>
            <person name="Castelle C.J."/>
            <person name="Probst A.J."/>
            <person name="Thomas B.C."/>
            <person name="Singh A."/>
            <person name="Wilkins M.J."/>
            <person name="Karaoz U."/>
            <person name="Brodie E.L."/>
            <person name="Williams K.H."/>
            <person name="Hubbard S.S."/>
            <person name="Banfield J.F."/>
        </authorList>
    </citation>
    <scope>NUCLEOTIDE SEQUENCE [LARGE SCALE GENOMIC DNA]</scope>
</reference>
<keyword evidence="3" id="KW-0808">Transferase</keyword>
<comment type="similarity">
    <text evidence="2">In the N-terminal section; belongs to the N-acetylglucosamine-1-phosphate uridyltransferase family.</text>
</comment>
<evidence type="ECO:0000256" key="7">
    <source>
        <dbReference type="ARBA" id="ARBA00048493"/>
    </source>
</evidence>
<evidence type="ECO:0000259" key="9">
    <source>
        <dbReference type="Pfam" id="PF12804"/>
    </source>
</evidence>
<organism evidence="10 11">
    <name type="scientific">Candidatus Doudnabacteria bacterium RIFCSPHIGHO2_01_FULL_46_24</name>
    <dbReference type="NCBI Taxonomy" id="1817825"/>
    <lineage>
        <taxon>Bacteria</taxon>
        <taxon>Candidatus Doudnaibacteriota</taxon>
    </lineage>
</organism>
<comment type="similarity">
    <text evidence="1">In the C-terminal section; belongs to the transferase hexapeptide repeat family.</text>
</comment>
<evidence type="ECO:0000256" key="4">
    <source>
        <dbReference type="ARBA" id="ARBA00022695"/>
    </source>
</evidence>
<comment type="catalytic activity">
    <reaction evidence="6">
        <text>alpha-D-glucosamine 1-phosphate + acetyl-CoA = N-acetyl-alpha-D-glucosamine 1-phosphate + CoA + H(+)</text>
        <dbReference type="Rhea" id="RHEA:13725"/>
        <dbReference type="ChEBI" id="CHEBI:15378"/>
        <dbReference type="ChEBI" id="CHEBI:57287"/>
        <dbReference type="ChEBI" id="CHEBI:57288"/>
        <dbReference type="ChEBI" id="CHEBI:57776"/>
        <dbReference type="ChEBI" id="CHEBI:58516"/>
        <dbReference type="EC" id="2.3.1.157"/>
    </reaction>
</comment>
<evidence type="ECO:0000256" key="8">
    <source>
        <dbReference type="ARBA" id="ARBA00049628"/>
    </source>
</evidence>
<sequence length="320" mass="35759">MIQRIIRIVLEAGIEDQLAVVVGNNGYGAQIRKALEPFECRGLRIVEQAGRYGAADAVRCALPELGDAADVLVTFGDMPLWRPDTLRRLAKAHLNDGDAAISMVTLRLRPGHSTERYGRIARDERGAILAAFEPSELAGRMLSGAATVNPSLYVFKRKWLAQNLSHIPPVDKGDGHPPELHLPKLLLIAHDQGAKILEVPLEDASEALGVNTSEELDEVRAVIRTREVAMTELRPLEWDDDMERILQFVRQWRAEYGVGIGSPMGPDQFLWADEGAGFLLFSALPRDPEFEGWCWQQVRADAFLRLQLLWRIEHNPQPVV</sequence>
<feature type="domain" description="MobA-like NTP transferase" evidence="9">
    <location>
        <begin position="1"/>
        <end position="105"/>
    </location>
</feature>
<evidence type="ECO:0000313" key="11">
    <source>
        <dbReference type="Proteomes" id="UP000178892"/>
    </source>
</evidence>
<dbReference type="InterPro" id="IPR029044">
    <property type="entry name" value="Nucleotide-diphossugar_trans"/>
</dbReference>
<dbReference type="EMBL" id="MFEL01000010">
    <property type="protein sequence ID" value="OGE81146.1"/>
    <property type="molecule type" value="Genomic_DNA"/>
</dbReference>
<name>A0A1F5NU04_9BACT</name>
<dbReference type="Gene3D" id="3.90.550.10">
    <property type="entry name" value="Spore Coat Polysaccharide Biosynthesis Protein SpsA, Chain A"/>
    <property type="match status" value="1"/>
</dbReference>
<comment type="catalytic activity">
    <reaction evidence="7">
        <text>N-acetyl-alpha-D-glucosamine 1-phosphate + UTP + H(+) = UDP-N-acetyl-alpha-D-glucosamine + diphosphate</text>
        <dbReference type="Rhea" id="RHEA:13509"/>
        <dbReference type="ChEBI" id="CHEBI:15378"/>
        <dbReference type="ChEBI" id="CHEBI:33019"/>
        <dbReference type="ChEBI" id="CHEBI:46398"/>
        <dbReference type="ChEBI" id="CHEBI:57705"/>
        <dbReference type="ChEBI" id="CHEBI:57776"/>
        <dbReference type="EC" id="2.7.7.23"/>
    </reaction>
</comment>
<evidence type="ECO:0000256" key="5">
    <source>
        <dbReference type="ARBA" id="ARBA00023315"/>
    </source>
</evidence>
<proteinExistence type="inferred from homology"/>
<dbReference type="STRING" id="1817825.A2720_01230"/>
<protein>
    <recommendedName>
        <fullName evidence="9">MobA-like NTP transferase domain-containing protein</fullName>
    </recommendedName>
</protein>
<dbReference type="Pfam" id="PF12804">
    <property type="entry name" value="NTP_transf_3"/>
    <property type="match status" value="1"/>
</dbReference>
<dbReference type="GO" id="GO:0019134">
    <property type="term" value="F:glucosamine-1-phosphate N-acetyltransferase activity"/>
    <property type="evidence" value="ECO:0007669"/>
    <property type="project" value="UniProtKB-EC"/>
</dbReference>
<comment type="caution">
    <text evidence="10">The sequence shown here is derived from an EMBL/GenBank/DDBJ whole genome shotgun (WGS) entry which is preliminary data.</text>
</comment>
<dbReference type="PANTHER" id="PTHR43584:SF3">
    <property type="entry name" value="BIFUNCTIONAL PROTEIN GLMU"/>
    <property type="match status" value="1"/>
</dbReference>
<keyword evidence="4" id="KW-0548">Nucleotidyltransferase</keyword>
<dbReference type="SUPFAM" id="SSF53448">
    <property type="entry name" value="Nucleotide-diphospho-sugar transferases"/>
    <property type="match status" value="1"/>
</dbReference>
<keyword evidence="5" id="KW-0012">Acyltransferase</keyword>
<dbReference type="GO" id="GO:0003977">
    <property type="term" value="F:UDP-N-acetylglucosamine diphosphorylase activity"/>
    <property type="evidence" value="ECO:0007669"/>
    <property type="project" value="UniProtKB-EC"/>
</dbReference>
<dbReference type="AlphaFoldDB" id="A0A1F5NU04"/>
<evidence type="ECO:0000256" key="3">
    <source>
        <dbReference type="ARBA" id="ARBA00022679"/>
    </source>
</evidence>
<evidence type="ECO:0000313" key="10">
    <source>
        <dbReference type="EMBL" id="OGE81146.1"/>
    </source>
</evidence>
<evidence type="ECO:0000256" key="2">
    <source>
        <dbReference type="ARBA" id="ARBA00007947"/>
    </source>
</evidence>
<dbReference type="Proteomes" id="UP000178892">
    <property type="component" value="Unassembled WGS sequence"/>
</dbReference>
<dbReference type="PANTHER" id="PTHR43584">
    <property type="entry name" value="NUCLEOTIDYL TRANSFERASE"/>
    <property type="match status" value="1"/>
</dbReference>
<accession>A0A1F5NU04</accession>